<gene>
    <name evidence="1" type="primary">g7624</name>
    <name evidence="1" type="ORF">NpPPO83_00007624</name>
</gene>
<organism evidence="1 2">
    <name type="scientific">Neofusicoccum parvum</name>
    <dbReference type="NCBI Taxonomy" id="310453"/>
    <lineage>
        <taxon>Eukaryota</taxon>
        <taxon>Fungi</taxon>
        <taxon>Dikarya</taxon>
        <taxon>Ascomycota</taxon>
        <taxon>Pezizomycotina</taxon>
        <taxon>Dothideomycetes</taxon>
        <taxon>Dothideomycetes incertae sedis</taxon>
        <taxon>Botryosphaeriales</taxon>
        <taxon>Botryosphaeriaceae</taxon>
        <taxon>Neofusicoccum</taxon>
    </lineage>
</organism>
<dbReference type="Proteomes" id="UP001165186">
    <property type="component" value="Unassembled WGS sequence"/>
</dbReference>
<comment type="caution">
    <text evidence="1">The sequence shown here is derived from an EMBL/GenBank/DDBJ whole genome shotgun (WGS) entry which is preliminary data.</text>
</comment>
<proteinExistence type="predicted"/>
<evidence type="ECO:0000313" key="1">
    <source>
        <dbReference type="EMBL" id="GME31811.1"/>
    </source>
</evidence>
<reference evidence="1" key="1">
    <citation type="submission" date="2024-09" db="EMBL/GenBank/DDBJ databases">
        <title>Draft Genome Sequences of Neofusicoccum parvum.</title>
        <authorList>
            <person name="Ashida A."/>
            <person name="Camagna M."/>
            <person name="Tanaka A."/>
            <person name="Takemoto D."/>
        </authorList>
    </citation>
    <scope>NUCLEOTIDE SEQUENCE</scope>
    <source>
        <strain evidence="1">PPO83</strain>
    </source>
</reference>
<evidence type="ECO:0000313" key="2">
    <source>
        <dbReference type="Proteomes" id="UP001165186"/>
    </source>
</evidence>
<sequence>MSRDELLVLRKTLTELLDKGFIRVSNSPAAAPVLFVKKPGGGLYFCCDYRALNQLTRKDRYPLPLIQETLNRISKARWFTKLDVIAAFNKVRIKPGDEWLTAFRTRFGLFEWLITPFRLANAPSTFQRYINWTLQEFLDEFVSAYVDDVLIFTEGSRSQHRQHVTKVLEKLQAAGLQLDIDKCEFEVQSTKYLGFIIEAGKGIRMDPEKVKAIQEWEAPTTVKGMLGFLGFANFYRRFIDKFSQITAPLRVLTRKDRQFRWTQEAEIAFRKLKKAFTTALILAQFDPDRRTILETDSSGYCTGGILSQYDDDGILRPVAYFSKKNSPAECNYEIYDKELLAIIKCLQQWDAELRSVKEFKIVTDHKNLEYFTTVRRLTERQMRWQLILSRFNFTIAYRPGKLGAQPDALTRRDQDLPVSQDDERLQHRVAQLLSPDKIQANCWRVLAAPAQSRRHAGTGPGGDGPEEEPAEELVGDPVAKTIEDRLR</sequence>
<accession>A0ACB5S9J3</accession>
<dbReference type="EMBL" id="BSXG01000407">
    <property type="protein sequence ID" value="GME31811.1"/>
    <property type="molecule type" value="Genomic_DNA"/>
</dbReference>
<protein>
    <submittedName>
        <fullName evidence="1">Uncharacterized protein ACHE_31418A</fullName>
    </submittedName>
</protein>
<name>A0ACB5S9J3_9PEZI</name>
<keyword evidence="2" id="KW-1185">Reference proteome</keyword>